<dbReference type="EMBL" id="CP009515">
    <property type="protein sequence ID" value="AKB76293.1"/>
    <property type="molecule type" value="Genomic_DNA"/>
</dbReference>
<evidence type="ECO:0000256" key="2">
    <source>
        <dbReference type="SAM" id="Phobius"/>
    </source>
</evidence>
<dbReference type="AlphaFoldDB" id="A0A0E3SAM1"/>
<feature type="compositionally biased region" description="Polar residues" evidence="1">
    <location>
        <begin position="209"/>
        <end position="221"/>
    </location>
</feature>
<dbReference type="PATRIC" id="fig|1434111.4.peg.4005"/>
<feature type="region of interest" description="Disordered" evidence="1">
    <location>
        <begin position="205"/>
        <end position="288"/>
    </location>
</feature>
<sequence>MKSLMPKPNRSGLKHLFCLLIILILFFGATASPAAAKVTDWKISPENPKIGDTLTISGLATPEKEVEISVSFEKTVPVYLREYTYEFENIEILNFNNLFTVRAEGVENLKVKMKMVLSKTESAWADGGIASVFYSGVYPGKYRVRVDGTAEDGNSGVNLKVTTVQRLNAGKDGKFSYRYSTGSVPSGKLEIKLGNSEREIIFGAERNNPVLQSPPASQVQASGEAEERKTSELMELAGKESTDTELTDRENEEKRSIYLTESSLNEETTMAATAGDVPSKESAKEQEIQEHENQAINFFYVLAGIIAVFGGFLAVRRTK</sequence>
<feature type="compositionally biased region" description="Basic and acidic residues" evidence="1">
    <location>
        <begin position="225"/>
        <end position="256"/>
    </location>
</feature>
<feature type="compositionally biased region" description="Basic and acidic residues" evidence="1">
    <location>
        <begin position="278"/>
        <end position="288"/>
    </location>
</feature>
<dbReference type="OrthoDB" id="137711at2157"/>
<keyword evidence="4" id="KW-1185">Reference proteome</keyword>
<protein>
    <submittedName>
        <fullName evidence="3">Uncharacterized protein</fullName>
    </submittedName>
</protein>
<dbReference type="HOGENOM" id="CLU_060685_0_0_2"/>
<keyword evidence="2" id="KW-1133">Transmembrane helix</keyword>
<reference evidence="3 4" key="1">
    <citation type="submission" date="2014-07" db="EMBL/GenBank/DDBJ databases">
        <title>Methanogenic archaea and the global carbon cycle.</title>
        <authorList>
            <person name="Henriksen J.R."/>
            <person name="Luke J."/>
            <person name="Reinhart S."/>
            <person name="Benedict M.N."/>
            <person name="Youngblut N.D."/>
            <person name="Metcalf M.E."/>
            <person name="Whitaker R.J."/>
            <person name="Metcalf W.W."/>
        </authorList>
    </citation>
    <scope>NUCLEOTIDE SEQUENCE [LARGE SCALE GENOMIC DNA]</scope>
    <source>
        <strain evidence="3 4">Z-7289</strain>
    </source>
</reference>
<gene>
    <name evidence="3" type="ORF">MSLAZ_3032</name>
</gene>
<proteinExistence type="predicted"/>
<dbReference type="RefSeq" id="WP_052722995.1">
    <property type="nucleotide sequence ID" value="NZ_CP009515.1"/>
</dbReference>
<feature type="transmembrane region" description="Helical" evidence="2">
    <location>
        <begin position="298"/>
        <end position="315"/>
    </location>
</feature>
<dbReference type="STRING" id="1434111.MSLAZ_3032"/>
<dbReference type="Proteomes" id="UP000033072">
    <property type="component" value="Chromosome"/>
</dbReference>
<accession>A0A0E3SAM1</accession>
<dbReference type="GeneID" id="25418690"/>
<keyword evidence="2" id="KW-0812">Transmembrane</keyword>
<evidence type="ECO:0000313" key="4">
    <source>
        <dbReference type="Proteomes" id="UP000033072"/>
    </source>
</evidence>
<name>A0A0E3SAM1_9EURY</name>
<dbReference type="KEGG" id="mls:MSLAZ_3032"/>
<evidence type="ECO:0000256" key="1">
    <source>
        <dbReference type="SAM" id="MobiDB-lite"/>
    </source>
</evidence>
<organism evidence="3 4">
    <name type="scientific">Methanosarcina lacustris Z-7289</name>
    <dbReference type="NCBI Taxonomy" id="1434111"/>
    <lineage>
        <taxon>Archaea</taxon>
        <taxon>Methanobacteriati</taxon>
        <taxon>Methanobacteriota</taxon>
        <taxon>Stenosarchaea group</taxon>
        <taxon>Methanomicrobia</taxon>
        <taxon>Methanosarcinales</taxon>
        <taxon>Methanosarcinaceae</taxon>
        <taxon>Methanosarcina</taxon>
    </lineage>
</organism>
<feature type="compositionally biased region" description="Polar residues" evidence="1">
    <location>
        <begin position="259"/>
        <end position="271"/>
    </location>
</feature>
<keyword evidence="2" id="KW-0472">Membrane</keyword>
<evidence type="ECO:0000313" key="3">
    <source>
        <dbReference type="EMBL" id="AKB76293.1"/>
    </source>
</evidence>